<dbReference type="Proteomes" id="UP000002522">
    <property type="component" value="Chromosome"/>
</dbReference>
<evidence type="ECO:0000256" key="3">
    <source>
        <dbReference type="ARBA" id="ARBA00023159"/>
    </source>
</evidence>
<feature type="domain" description="PRD" evidence="5">
    <location>
        <begin position="297"/>
        <end position="402"/>
    </location>
</feature>
<dbReference type="PROSITE" id="PS51372">
    <property type="entry name" value="PRD_2"/>
    <property type="match status" value="1"/>
</dbReference>
<evidence type="ECO:0000259" key="5">
    <source>
        <dbReference type="PROSITE" id="PS51372"/>
    </source>
</evidence>
<dbReference type="SUPFAM" id="SSF63520">
    <property type="entry name" value="PTS-regulatory domain, PRD"/>
    <property type="match status" value="1"/>
</dbReference>
<keyword evidence="3" id="KW-0010">Activator</keyword>
<dbReference type="InParanoid" id="Q8EVQ5"/>
<organism evidence="6 7">
    <name type="scientific">Malacoplasma penetrans (strain HF-2)</name>
    <name type="common">Mycoplasma penetrans</name>
    <dbReference type="NCBI Taxonomy" id="272633"/>
    <lineage>
        <taxon>Bacteria</taxon>
        <taxon>Bacillati</taxon>
        <taxon>Mycoplasmatota</taxon>
        <taxon>Mycoplasmoidales</taxon>
        <taxon>Mycoplasmoidaceae</taxon>
        <taxon>Malacoplasma</taxon>
    </lineage>
</organism>
<dbReference type="Gene3D" id="1.10.1790.10">
    <property type="entry name" value="PRD domain"/>
    <property type="match status" value="1"/>
</dbReference>
<dbReference type="InterPro" id="IPR007737">
    <property type="entry name" value="Mga_HTH"/>
</dbReference>
<dbReference type="InterPro" id="IPR036634">
    <property type="entry name" value="PRD_sf"/>
</dbReference>
<dbReference type="eggNOG" id="COG3711">
    <property type="taxonomic scope" value="Bacteria"/>
</dbReference>
<dbReference type="STRING" id="272633.gene:10731622"/>
<evidence type="ECO:0000256" key="1">
    <source>
        <dbReference type="ARBA" id="ARBA00022737"/>
    </source>
</evidence>
<dbReference type="PANTHER" id="PTHR30185">
    <property type="entry name" value="CRYPTIC BETA-GLUCOSIDE BGL OPERON ANTITERMINATOR"/>
    <property type="match status" value="1"/>
</dbReference>
<keyword evidence="2" id="KW-0805">Transcription regulation</keyword>
<proteinExistence type="predicted"/>
<dbReference type="GO" id="GO:0006355">
    <property type="term" value="P:regulation of DNA-templated transcription"/>
    <property type="evidence" value="ECO:0007669"/>
    <property type="project" value="InterPro"/>
</dbReference>
<dbReference type="InterPro" id="IPR050661">
    <property type="entry name" value="BglG_antiterminators"/>
</dbReference>
<reference evidence="6 7" key="1">
    <citation type="journal article" date="2002" name="Nucleic Acids Res.">
        <title>The complete genomic sequence of Mycoplasma penetrans, an intracellular bacterial pathogen in humans.</title>
        <authorList>
            <person name="Sasaki Y."/>
            <person name="Ishikawa J."/>
            <person name="Yamashita A."/>
            <person name="Oshima K."/>
            <person name="Kenri T."/>
            <person name="Furuya K."/>
            <person name="Yoshino C."/>
            <person name="Horino A."/>
            <person name="Shiba T."/>
            <person name="Sasaki T."/>
            <person name="Hattori M."/>
        </authorList>
    </citation>
    <scope>NUCLEOTIDE SEQUENCE [LARGE SCALE GENOMIC DNA]</scope>
    <source>
        <strain evidence="6 7">HF-2</strain>
    </source>
</reference>
<protein>
    <submittedName>
        <fullName evidence="6">Transcription antiterminator BglG family</fullName>
    </submittedName>
</protein>
<evidence type="ECO:0000256" key="4">
    <source>
        <dbReference type="ARBA" id="ARBA00023163"/>
    </source>
</evidence>
<evidence type="ECO:0000313" key="7">
    <source>
        <dbReference type="Proteomes" id="UP000002522"/>
    </source>
</evidence>
<keyword evidence="4" id="KW-0804">Transcription</keyword>
<dbReference type="HOGENOM" id="CLU_553012_0_0_14"/>
<accession>Q8EVQ5</accession>
<dbReference type="InterPro" id="IPR011608">
    <property type="entry name" value="PRD"/>
</dbReference>
<dbReference type="AlphaFoldDB" id="Q8EVQ5"/>
<sequence length="493" mass="58133">MWNKNKVDLMKLLIKNEITSIEEMSKALNLKKRSIYFYIKEINDLLKKYKLNIIKNKWNEGFTFEGDFESIEKLIEKEFYLFSHEERLGYICFDVVVNNAKKTMQEYADTFGVSKNTIFLDVQKGPKMMSKYKLRFYFDKEKNICITGPETQKRCFLIHYINDFVLANEDFIVHKLFKVKEIRSSEITDVVRDIVDKFRESSLYINEKYFKFLIAYLSILKIYYRTNTKASIELSKSIIDNIKNSAYWESCSDLFKYFYGDQDLIHEKCYLVLLMTSGSINDNGKFSETVLASEIKNHSAGLSEAVDTFLKNIKANNSIQYNQEKKLKANIVDHILRSYLRIKYFLMGSEYLRIKDEYKFIFNFVKENISVIEDFLGVKIFDDEIGLISLYFISDLFSDNSSKIRTAVILTPHHNIESLVEKQLLSTFANLDIDNITNLNDFYKNEDKYDLVLSAIDLPKNFNYLRIGKVLFDDDKKDINIKIKKILEEKSLK</sequence>
<keyword evidence="1" id="KW-0677">Repeat</keyword>
<evidence type="ECO:0000313" key="6">
    <source>
        <dbReference type="EMBL" id="BAC44295.1"/>
    </source>
</evidence>
<evidence type="ECO:0000256" key="2">
    <source>
        <dbReference type="ARBA" id="ARBA00023015"/>
    </source>
</evidence>
<dbReference type="Pfam" id="PF00874">
    <property type="entry name" value="PRD"/>
    <property type="match status" value="1"/>
</dbReference>
<name>Q8EVQ5_MALP2</name>
<gene>
    <name evidence="6" type="ordered locus">MYPE5050</name>
</gene>
<dbReference type="Pfam" id="PF05043">
    <property type="entry name" value="Mga"/>
    <property type="match status" value="2"/>
</dbReference>
<dbReference type="EMBL" id="BA000026">
    <property type="protein sequence ID" value="BAC44295.1"/>
    <property type="molecule type" value="Genomic_DNA"/>
</dbReference>
<keyword evidence="7" id="KW-1185">Reference proteome</keyword>
<dbReference type="PANTHER" id="PTHR30185:SF18">
    <property type="entry name" value="TRANSCRIPTIONAL REGULATOR MTLR"/>
    <property type="match status" value="1"/>
</dbReference>
<dbReference type="KEGG" id="mpe:MYPE5050"/>
<dbReference type="FunCoup" id="Q8EVQ5">
    <property type="interactions" value="7"/>
</dbReference>